<protein>
    <recommendedName>
        <fullName evidence="3">Secreted protein</fullName>
    </recommendedName>
</protein>
<sequence length="92" mass="10132">MEFSSVLKTHTVVVVVVVLSLKSSCYISSIITEEIFISFLLDAASQHLKPNALCDDDADDSCLLESSTQGAQDIMDRELQRPIIITGAFHFL</sequence>
<accession>A0ABP0TQD5</accession>
<organism evidence="1 2">
    <name type="scientific">Sphagnum troendelagicum</name>
    <dbReference type="NCBI Taxonomy" id="128251"/>
    <lineage>
        <taxon>Eukaryota</taxon>
        <taxon>Viridiplantae</taxon>
        <taxon>Streptophyta</taxon>
        <taxon>Embryophyta</taxon>
        <taxon>Bryophyta</taxon>
        <taxon>Sphagnophytina</taxon>
        <taxon>Sphagnopsida</taxon>
        <taxon>Sphagnales</taxon>
        <taxon>Sphagnaceae</taxon>
        <taxon>Sphagnum</taxon>
    </lineage>
</organism>
<feature type="non-terminal residue" evidence="1">
    <location>
        <position position="1"/>
    </location>
</feature>
<name>A0ABP0TQD5_9BRYO</name>
<evidence type="ECO:0000313" key="1">
    <source>
        <dbReference type="EMBL" id="CAK9202418.1"/>
    </source>
</evidence>
<feature type="non-terminal residue" evidence="1">
    <location>
        <position position="92"/>
    </location>
</feature>
<gene>
    <name evidence="1" type="ORF">CSSPTR1EN2_LOCUS6397</name>
</gene>
<reference evidence="1" key="1">
    <citation type="submission" date="2024-02" db="EMBL/GenBank/DDBJ databases">
        <authorList>
            <consortium name="ELIXIR-Norway"/>
            <consortium name="Elixir Norway"/>
        </authorList>
    </citation>
    <scope>NUCLEOTIDE SEQUENCE</scope>
</reference>
<keyword evidence="2" id="KW-1185">Reference proteome</keyword>
<dbReference type="Proteomes" id="UP001497512">
    <property type="component" value="Chromosome 13"/>
</dbReference>
<proteinExistence type="predicted"/>
<evidence type="ECO:0008006" key="3">
    <source>
        <dbReference type="Google" id="ProtNLM"/>
    </source>
</evidence>
<evidence type="ECO:0000313" key="2">
    <source>
        <dbReference type="Proteomes" id="UP001497512"/>
    </source>
</evidence>
<dbReference type="EMBL" id="OZ019905">
    <property type="protein sequence ID" value="CAK9202418.1"/>
    <property type="molecule type" value="Genomic_DNA"/>
</dbReference>